<proteinExistence type="predicted"/>
<comment type="caution">
    <text evidence="2">The sequence shown here is derived from an EMBL/GenBank/DDBJ whole genome shotgun (WGS) entry which is preliminary data.</text>
</comment>
<dbReference type="PROSITE" id="PS50930">
    <property type="entry name" value="HTH_LYTTR"/>
    <property type="match status" value="1"/>
</dbReference>
<accession>A0A3D8P4S8</accession>
<dbReference type="EMBL" id="QSLN01000002">
    <property type="protein sequence ID" value="RDV84233.1"/>
    <property type="molecule type" value="Genomic_DNA"/>
</dbReference>
<gene>
    <name evidence="2" type="ORF">DXX99_02690</name>
</gene>
<protein>
    <submittedName>
        <fullName evidence="2">LytTR family transcriptional regulator</fullName>
    </submittedName>
</protein>
<dbReference type="SMART" id="SM00850">
    <property type="entry name" value="LytTR"/>
    <property type="match status" value="1"/>
</dbReference>
<evidence type="ECO:0000313" key="2">
    <source>
        <dbReference type="EMBL" id="RDV84233.1"/>
    </source>
</evidence>
<evidence type="ECO:0000313" key="3">
    <source>
        <dbReference type="Proteomes" id="UP000256329"/>
    </source>
</evidence>
<feature type="domain" description="HTH LytTR-type" evidence="1">
    <location>
        <begin position="70"/>
        <end position="174"/>
    </location>
</feature>
<dbReference type="OrthoDB" id="9809318at2"/>
<name>A0A3D8P4S8_9THEO</name>
<dbReference type="GO" id="GO:0003677">
    <property type="term" value="F:DNA binding"/>
    <property type="evidence" value="ECO:0007669"/>
    <property type="project" value="InterPro"/>
</dbReference>
<keyword evidence="3" id="KW-1185">Reference proteome</keyword>
<dbReference type="PANTHER" id="PTHR37299">
    <property type="entry name" value="TRANSCRIPTIONAL REGULATOR-RELATED"/>
    <property type="match status" value="1"/>
</dbReference>
<organism evidence="2 3">
    <name type="scientific">Ammonifex thiophilus</name>
    <dbReference type="NCBI Taxonomy" id="444093"/>
    <lineage>
        <taxon>Bacteria</taxon>
        <taxon>Bacillati</taxon>
        <taxon>Bacillota</taxon>
        <taxon>Clostridia</taxon>
        <taxon>Thermoanaerobacterales</taxon>
        <taxon>Thermoanaerobacteraceae</taxon>
        <taxon>Ammonifex</taxon>
    </lineage>
</organism>
<dbReference type="InterPro" id="IPR007492">
    <property type="entry name" value="LytTR_DNA-bd_dom"/>
</dbReference>
<dbReference type="Proteomes" id="UP000256329">
    <property type="component" value="Unassembled WGS sequence"/>
</dbReference>
<sequence>MRRGCWPGTTTSGATPAGCWIWCPTSAKEGLEEGGSVGGGFWGSFGQRLWNCLADDGGEREETLRYISGITPEGKIRLIPVQEIVYCSIHSKRSLVKTEQGTYLSRFTLNELERRLAPFGFFRSHRCYIVNLKWIDEVVSLAKGTYDLILSDAERTRIPLSRRQAKKLRKILRLERFRL</sequence>
<dbReference type="Gene3D" id="2.40.50.1020">
    <property type="entry name" value="LytTr DNA-binding domain"/>
    <property type="match status" value="1"/>
</dbReference>
<dbReference type="PANTHER" id="PTHR37299:SF1">
    <property type="entry name" value="STAGE 0 SPORULATION PROTEIN A HOMOLOG"/>
    <property type="match status" value="1"/>
</dbReference>
<evidence type="ECO:0000259" key="1">
    <source>
        <dbReference type="PROSITE" id="PS50930"/>
    </source>
</evidence>
<dbReference type="Pfam" id="PF04397">
    <property type="entry name" value="LytTR"/>
    <property type="match status" value="1"/>
</dbReference>
<reference evidence="2 3" key="1">
    <citation type="submission" date="2018-08" db="EMBL/GenBank/DDBJ databases">
        <title>Form III RuBisCO-mediated autotrophy in Thermodesulfobium bacteria.</title>
        <authorList>
            <person name="Toshchakov S.V."/>
            <person name="Kublanov I.V."/>
            <person name="Frolov E."/>
            <person name="Bonch-Osmolovskaya E.A."/>
            <person name="Tourova T.P."/>
            <person name="Chernych N.A."/>
            <person name="Lebedinsky A.V."/>
        </authorList>
    </citation>
    <scope>NUCLEOTIDE SEQUENCE [LARGE SCALE GENOMIC DNA]</scope>
    <source>
        <strain evidence="2 3">SR</strain>
    </source>
</reference>
<dbReference type="GO" id="GO:0000156">
    <property type="term" value="F:phosphorelay response regulator activity"/>
    <property type="evidence" value="ECO:0007669"/>
    <property type="project" value="InterPro"/>
</dbReference>
<dbReference type="AlphaFoldDB" id="A0A3D8P4S8"/>
<dbReference type="InterPro" id="IPR046947">
    <property type="entry name" value="LytR-like"/>
</dbReference>